<dbReference type="InterPro" id="IPR035093">
    <property type="entry name" value="RelE/ParE_toxin_dom_sf"/>
</dbReference>
<accession>A0ABX7P3R9</accession>
<proteinExistence type="inferred from homology"/>
<evidence type="ECO:0000256" key="2">
    <source>
        <dbReference type="ARBA" id="ARBA00022649"/>
    </source>
</evidence>
<comment type="similarity">
    <text evidence="1">Belongs to the RelE toxin family.</text>
</comment>
<dbReference type="InterPro" id="IPR007712">
    <property type="entry name" value="RelE/ParE_toxin"/>
</dbReference>
<dbReference type="Proteomes" id="UP000662747">
    <property type="component" value="Chromosome"/>
</dbReference>
<protein>
    <submittedName>
        <fullName evidence="3">Type II toxin-antitoxin system RelE/ParE family toxin</fullName>
    </submittedName>
</protein>
<dbReference type="RefSeq" id="WP_206726672.1">
    <property type="nucleotide sequence ID" value="NZ_CP071090.1"/>
</dbReference>
<reference evidence="3 4" key="1">
    <citation type="submission" date="2021-02" db="EMBL/GenBank/DDBJ databases">
        <title>De Novo genome assembly of isolated myxobacteria.</title>
        <authorList>
            <person name="Stevens D.C."/>
        </authorList>
    </citation>
    <scope>NUCLEOTIDE SEQUENCE [LARGE SCALE GENOMIC DNA]</scope>
    <source>
        <strain evidence="4">SCPEA02</strain>
    </source>
</reference>
<evidence type="ECO:0000313" key="3">
    <source>
        <dbReference type="EMBL" id="QSQ25115.1"/>
    </source>
</evidence>
<dbReference type="Gene3D" id="3.30.2310.20">
    <property type="entry name" value="RelE-like"/>
    <property type="match status" value="1"/>
</dbReference>
<dbReference type="PANTHER" id="PTHR33755:SF5">
    <property type="entry name" value="TYPE II TOXIN-ANTITOXIN SYSTEM RELE_PARE FAMILY TOXIN"/>
    <property type="match status" value="1"/>
</dbReference>
<dbReference type="PANTHER" id="PTHR33755">
    <property type="entry name" value="TOXIN PARE1-RELATED"/>
    <property type="match status" value="1"/>
</dbReference>
<name>A0ABX7P3R9_9BACT</name>
<gene>
    <name evidence="3" type="ORF">JY651_09370</name>
</gene>
<organism evidence="3 4">
    <name type="scientific">Pyxidicoccus parkwayensis</name>
    <dbReference type="NCBI Taxonomy" id="2813578"/>
    <lineage>
        <taxon>Bacteria</taxon>
        <taxon>Pseudomonadati</taxon>
        <taxon>Myxococcota</taxon>
        <taxon>Myxococcia</taxon>
        <taxon>Myxococcales</taxon>
        <taxon>Cystobacterineae</taxon>
        <taxon>Myxococcaceae</taxon>
        <taxon>Pyxidicoccus</taxon>
    </lineage>
</organism>
<evidence type="ECO:0000313" key="4">
    <source>
        <dbReference type="Proteomes" id="UP000662747"/>
    </source>
</evidence>
<evidence type="ECO:0000256" key="1">
    <source>
        <dbReference type="ARBA" id="ARBA00006226"/>
    </source>
</evidence>
<sequence length="111" mass="12689">MKRPSQARRRALRIVWTALALRDLQDIGDFIAHDNPKAAEAWVAELAATVESIAGLPHSGRVVPELGREGIREVLRRTYRIVYRVRSRTVEVLTVFEGRRLLPRRAIPKEP</sequence>
<dbReference type="EMBL" id="CP071090">
    <property type="protein sequence ID" value="QSQ25115.1"/>
    <property type="molecule type" value="Genomic_DNA"/>
</dbReference>
<keyword evidence="2" id="KW-1277">Toxin-antitoxin system</keyword>
<dbReference type="InterPro" id="IPR051803">
    <property type="entry name" value="TA_system_RelE-like_toxin"/>
</dbReference>
<dbReference type="Pfam" id="PF05016">
    <property type="entry name" value="ParE_toxin"/>
    <property type="match status" value="1"/>
</dbReference>
<keyword evidence="4" id="KW-1185">Reference proteome</keyword>